<sequence>MSTHSADTYNDMNETPTLNRRVSGETLHENPGQAEASLKEQKRPSDINNPKQLRYLFKNPEWIDCPFCHERTLSRVETKSNVGAAVVSTAMSAVFMLAGAGPQWGGVRDFTHYCSKCDHKVAVKYHSKGDADVFSPEYPS</sequence>
<dbReference type="AlphaFoldDB" id="A0A397GV00"/>
<dbReference type="VEuPathDB" id="FungiDB:CDV56_105862"/>
<evidence type="ECO:0000313" key="4">
    <source>
        <dbReference type="Proteomes" id="UP000215305"/>
    </source>
</evidence>
<keyword evidence="4" id="KW-1185">Reference proteome</keyword>
<protein>
    <recommendedName>
        <fullName evidence="2">LITAF domain-containing protein</fullName>
    </recommendedName>
</protein>
<comment type="caution">
    <text evidence="3">The sequence shown here is derived from an EMBL/GenBank/DDBJ whole genome shotgun (WGS) entry which is preliminary data.</text>
</comment>
<dbReference type="RefSeq" id="XP_026613566.1">
    <property type="nucleotide sequence ID" value="XM_026759481.1"/>
</dbReference>
<dbReference type="OrthoDB" id="5599753at2759"/>
<feature type="region of interest" description="Disordered" evidence="1">
    <location>
        <begin position="1"/>
        <end position="49"/>
    </location>
</feature>
<reference evidence="3" key="1">
    <citation type="submission" date="2018-08" db="EMBL/GenBank/DDBJ databases">
        <title>Draft genome sequence of azole-resistant Aspergillus thermomutatus (Neosartorya pseudofischeri) strain HMR AF 39, isolated from a human nasal aspirate.</title>
        <authorList>
            <person name="Parent-Michaud M."/>
            <person name="Dufresne P.J."/>
            <person name="Fournier E."/>
            <person name="Martineau C."/>
            <person name="Moreira S."/>
            <person name="Perkins V."/>
            <person name="De Repentigny L."/>
            <person name="Dufresne S.F."/>
        </authorList>
    </citation>
    <scope>NUCLEOTIDE SEQUENCE [LARGE SCALE GENOMIC DNA]</scope>
    <source>
        <strain evidence="3">HMR AF 39</strain>
    </source>
</reference>
<dbReference type="Proteomes" id="UP000215305">
    <property type="component" value="Unassembled WGS sequence"/>
</dbReference>
<dbReference type="EMBL" id="NKHU02000125">
    <property type="protein sequence ID" value="RHZ53256.1"/>
    <property type="molecule type" value="Genomic_DNA"/>
</dbReference>
<proteinExistence type="predicted"/>
<evidence type="ECO:0000313" key="3">
    <source>
        <dbReference type="EMBL" id="RHZ53256.1"/>
    </source>
</evidence>
<feature type="compositionally biased region" description="Polar residues" evidence="1">
    <location>
        <begin position="1"/>
        <end position="20"/>
    </location>
</feature>
<accession>A0A397GV00</accession>
<dbReference type="InterPro" id="IPR006629">
    <property type="entry name" value="LITAF"/>
</dbReference>
<gene>
    <name evidence="3" type="ORF">CDV56_105862</name>
</gene>
<dbReference type="GeneID" id="38127836"/>
<dbReference type="PROSITE" id="PS51837">
    <property type="entry name" value="LITAF"/>
    <property type="match status" value="1"/>
</dbReference>
<organism evidence="3 4">
    <name type="scientific">Aspergillus thermomutatus</name>
    <name type="common">Neosartorya pseudofischeri</name>
    <dbReference type="NCBI Taxonomy" id="41047"/>
    <lineage>
        <taxon>Eukaryota</taxon>
        <taxon>Fungi</taxon>
        <taxon>Dikarya</taxon>
        <taxon>Ascomycota</taxon>
        <taxon>Pezizomycotina</taxon>
        <taxon>Eurotiomycetes</taxon>
        <taxon>Eurotiomycetidae</taxon>
        <taxon>Eurotiales</taxon>
        <taxon>Aspergillaceae</taxon>
        <taxon>Aspergillus</taxon>
        <taxon>Aspergillus subgen. Fumigati</taxon>
    </lineage>
</organism>
<evidence type="ECO:0000259" key="2">
    <source>
        <dbReference type="PROSITE" id="PS51837"/>
    </source>
</evidence>
<feature type="domain" description="LITAF" evidence="2">
    <location>
        <begin position="43"/>
        <end position="126"/>
    </location>
</feature>
<evidence type="ECO:0000256" key="1">
    <source>
        <dbReference type="SAM" id="MobiDB-lite"/>
    </source>
</evidence>
<dbReference type="Pfam" id="PF10601">
    <property type="entry name" value="zf-LITAF-like"/>
    <property type="match status" value="1"/>
</dbReference>
<name>A0A397GV00_ASPTH</name>